<dbReference type="RefSeq" id="WP_225417443.1">
    <property type="nucleotide sequence ID" value="NZ_BEXA01000001.1"/>
</dbReference>
<feature type="transmembrane region" description="Helical" evidence="1">
    <location>
        <begin position="12"/>
        <end position="35"/>
    </location>
</feature>
<evidence type="ECO:0000256" key="1">
    <source>
        <dbReference type="SAM" id="Phobius"/>
    </source>
</evidence>
<feature type="transmembrane region" description="Helical" evidence="1">
    <location>
        <begin position="96"/>
        <end position="118"/>
    </location>
</feature>
<feature type="transmembrane region" description="Helical" evidence="1">
    <location>
        <begin position="130"/>
        <end position="151"/>
    </location>
</feature>
<keyword evidence="1" id="KW-0472">Membrane</keyword>
<accession>A0A401FHV9</accession>
<dbReference type="InterPro" id="IPR009339">
    <property type="entry name" value="DUF998"/>
</dbReference>
<feature type="transmembrane region" description="Helical" evidence="1">
    <location>
        <begin position="69"/>
        <end position="89"/>
    </location>
</feature>
<organism evidence="2 3">
    <name type="scientific">Lentilactobacillus kosonis</name>
    <dbReference type="NCBI Taxonomy" id="2810561"/>
    <lineage>
        <taxon>Bacteria</taxon>
        <taxon>Bacillati</taxon>
        <taxon>Bacillota</taxon>
        <taxon>Bacilli</taxon>
        <taxon>Lactobacillales</taxon>
        <taxon>Lactobacillaceae</taxon>
        <taxon>Lentilactobacillus</taxon>
    </lineage>
</organism>
<reference evidence="2 3" key="1">
    <citation type="submission" date="2017-11" db="EMBL/GenBank/DDBJ databases">
        <title>Draft Genome Sequence of Lactobacillus curieae NBRC 111893 isolated from Koso, a Japanese sugar-Vegetable Fermented Beverage.</title>
        <authorList>
            <person name="Chiou T.Y."/>
            <person name="Oshima K."/>
            <person name="Suda W."/>
            <person name="Hattori M."/>
            <person name="Takahashi T."/>
        </authorList>
    </citation>
    <scope>NUCLEOTIDE SEQUENCE [LARGE SCALE GENOMIC DNA]</scope>
    <source>
        <strain evidence="2 3">NBRC111893</strain>
    </source>
</reference>
<name>A0A401FHV9_9LACO</name>
<keyword evidence="3" id="KW-1185">Reference proteome</keyword>
<keyword evidence="1" id="KW-1133">Transmembrane helix</keyword>
<sequence>MKTLMNKNRQKISGIFLILSGAIFLITEFISAAAWSHPAYSYTYNFISNLGVRGPSHLFGQYMLSPLSWVMNTGFISFGILIFIGTLFLTNISRAAHWITSILGLIVAVGGVLVGYFHGLGEALIDGTGMYHSMGAFMAFIFGNILLITFGSINLPLSKRSKLILILLGIFGIIATLSYTAALILAPDNHPIIIIGLIERCAVYPILFGMIYTGYSMIKSKSISIK</sequence>
<dbReference type="AlphaFoldDB" id="A0A401FHV9"/>
<comment type="caution">
    <text evidence="2">The sequence shown here is derived from an EMBL/GenBank/DDBJ whole genome shotgun (WGS) entry which is preliminary data.</text>
</comment>
<evidence type="ECO:0000313" key="3">
    <source>
        <dbReference type="Proteomes" id="UP000286974"/>
    </source>
</evidence>
<feature type="transmembrane region" description="Helical" evidence="1">
    <location>
        <begin position="163"/>
        <end position="186"/>
    </location>
</feature>
<keyword evidence="1" id="KW-0812">Transmembrane</keyword>
<evidence type="ECO:0000313" key="2">
    <source>
        <dbReference type="EMBL" id="GAY71932.1"/>
    </source>
</evidence>
<dbReference type="Pfam" id="PF06197">
    <property type="entry name" value="DUF998"/>
    <property type="match status" value="1"/>
</dbReference>
<gene>
    <name evidence="2" type="ORF">NBRC111893_78</name>
</gene>
<dbReference type="Proteomes" id="UP000286974">
    <property type="component" value="Unassembled WGS sequence"/>
</dbReference>
<feature type="transmembrane region" description="Helical" evidence="1">
    <location>
        <begin position="192"/>
        <end position="215"/>
    </location>
</feature>
<proteinExistence type="predicted"/>
<dbReference type="EMBL" id="BEXA01000001">
    <property type="protein sequence ID" value="GAY71932.1"/>
    <property type="molecule type" value="Genomic_DNA"/>
</dbReference>
<protein>
    <submittedName>
        <fullName evidence="2">Permeases of the major facilitator superfamily</fullName>
    </submittedName>
</protein>